<gene>
    <name evidence="1" type="ORF">CCR94_01230</name>
</gene>
<dbReference type="NCBIfam" id="TIGR02547">
    <property type="entry name" value="casA_cse1"/>
    <property type="match status" value="1"/>
</dbReference>
<comment type="caution">
    <text evidence="1">The sequence shown here is derived from an EMBL/GenBank/DDBJ whole genome shotgun (WGS) entry which is preliminary data.</text>
</comment>
<dbReference type="InterPro" id="IPR013381">
    <property type="entry name" value="CRISPR-assoc_prot_Cse1"/>
</dbReference>
<proteinExistence type="predicted"/>
<keyword evidence="2" id="KW-1185">Reference proteome</keyword>
<protein>
    <submittedName>
        <fullName evidence="1">Type I-E CRISPR-associated protein Cse1/CasA</fullName>
    </submittedName>
</protein>
<dbReference type="EMBL" id="NHSJ01000018">
    <property type="protein sequence ID" value="PPQ33507.1"/>
    <property type="molecule type" value="Genomic_DNA"/>
</dbReference>
<dbReference type="AlphaFoldDB" id="A0A2S6NFX9"/>
<sequence length="519" mass="57960">METQILFNLLHDPVIRTLVTDASETPLALPELYAALMVDSVESFSALRPHQRHAWHALLCQIGAVACLRADLAKPPADANDWRAALKDLTAYFPDDAPWRLVSPLDQPAFLQPVVGPVDCFRPLSTPDELDMLVTAKNHDVKGARLLNALPDDWLFALVSLQTMEGFLGAGNYGVSRMNGGFSNRPGFSLAPPGGLGAHIRRDIEGLIALREKTPEVFDDEGLALVWLEPWDGAASLQPKHLDPYYIEICRRIRLVQQDGRLQAFAAGSKAARIVFGKEAKGLTGDPWTPVEFDNGDPKALTVDARGFSYRRMSEILFEKGFKQAPLQQMSRKDEVRAMVLVARALARGQGKTEGLHERRIVMQRRIVKLLADGQIQDLAIPASHRVEQAGLVRKALRFGLMMLFQNGPDSFQPRDPNSSKRADPFLDRFEADIDSDFFERLFAEVEAQDGAKLEIRAHWLTDLRLRALDLLRTAEAGSPSSSIRRHRAIVRAESAFDNSFYKSFRAPYFPKDEHHDAA</sequence>
<dbReference type="Pfam" id="PF09481">
    <property type="entry name" value="CRISPR_Cse1"/>
    <property type="match status" value="1"/>
</dbReference>
<dbReference type="Proteomes" id="UP000239089">
    <property type="component" value="Unassembled WGS sequence"/>
</dbReference>
<name>A0A2S6NFX9_9HYPH</name>
<accession>A0A2S6NFX9</accession>
<evidence type="ECO:0000313" key="2">
    <source>
        <dbReference type="Proteomes" id="UP000239089"/>
    </source>
</evidence>
<reference evidence="1 2" key="1">
    <citation type="journal article" date="2018" name="Arch. Microbiol.">
        <title>New insights into the metabolic potential of the phototrophic purple bacterium Rhodopila globiformis DSM 161(T) from its draft genome sequence and evidence for a vanadium-dependent nitrogenase.</title>
        <authorList>
            <person name="Imhoff J.F."/>
            <person name="Rahn T."/>
            <person name="Kunzel S."/>
            <person name="Neulinger S.C."/>
        </authorList>
    </citation>
    <scope>NUCLEOTIDE SEQUENCE [LARGE SCALE GENOMIC DNA]</scope>
    <source>
        <strain evidence="1 2">DSM 16996</strain>
    </source>
</reference>
<evidence type="ECO:0000313" key="1">
    <source>
        <dbReference type="EMBL" id="PPQ33507.1"/>
    </source>
</evidence>
<organism evidence="1 2">
    <name type="scientific">Rhodoblastus sphagnicola</name>
    <dbReference type="NCBI Taxonomy" id="333368"/>
    <lineage>
        <taxon>Bacteria</taxon>
        <taxon>Pseudomonadati</taxon>
        <taxon>Pseudomonadota</taxon>
        <taxon>Alphaproteobacteria</taxon>
        <taxon>Hyphomicrobiales</taxon>
        <taxon>Rhodoblastaceae</taxon>
        <taxon>Rhodoblastus</taxon>
    </lineage>
</organism>